<name>A0A2G9UP62_TELCI</name>
<dbReference type="EMBL" id="KZ345785">
    <property type="protein sequence ID" value="PIO72038.1"/>
    <property type="molecule type" value="Genomic_DNA"/>
</dbReference>
<proteinExistence type="predicted"/>
<sequence length="139" mass="15303">MTTATVTYHKLPPLTGWTTNDPLHASSQMRNQPTTVQQGYVRQDVADDEVKWSHYLRQEQFPEQFVASNTQGQTRKARGLKCRAPALAVPGEELCLDFSVARSLDKPSTIASSVRVVTLTCTCDENASTAASRNACESE</sequence>
<keyword evidence="2" id="KW-1185">Reference proteome</keyword>
<evidence type="ECO:0000313" key="1">
    <source>
        <dbReference type="EMBL" id="PIO72038.1"/>
    </source>
</evidence>
<dbReference type="AlphaFoldDB" id="A0A2G9UP62"/>
<protein>
    <submittedName>
        <fullName evidence="1">Uncharacterized protein</fullName>
    </submittedName>
</protein>
<gene>
    <name evidence="1" type="ORF">TELCIR_06042</name>
</gene>
<organism evidence="1 2">
    <name type="scientific">Teladorsagia circumcincta</name>
    <name type="common">Brown stomach worm</name>
    <name type="synonym">Ostertagia circumcincta</name>
    <dbReference type="NCBI Taxonomy" id="45464"/>
    <lineage>
        <taxon>Eukaryota</taxon>
        <taxon>Metazoa</taxon>
        <taxon>Ecdysozoa</taxon>
        <taxon>Nematoda</taxon>
        <taxon>Chromadorea</taxon>
        <taxon>Rhabditida</taxon>
        <taxon>Rhabditina</taxon>
        <taxon>Rhabditomorpha</taxon>
        <taxon>Strongyloidea</taxon>
        <taxon>Trichostrongylidae</taxon>
        <taxon>Teladorsagia</taxon>
    </lineage>
</organism>
<evidence type="ECO:0000313" key="2">
    <source>
        <dbReference type="Proteomes" id="UP000230423"/>
    </source>
</evidence>
<reference evidence="1 2" key="1">
    <citation type="submission" date="2015-09" db="EMBL/GenBank/DDBJ databases">
        <title>Draft genome of the parasitic nematode Teladorsagia circumcincta isolate WARC Sus (inbred).</title>
        <authorList>
            <person name="Mitreva M."/>
        </authorList>
    </citation>
    <scope>NUCLEOTIDE SEQUENCE [LARGE SCALE GENOMIC DNA]</scope>
    <source>
        <strain evidence="1 2">S</strain>
    </source>
</reference>
<accession>A0A2G9UP62</accession>
<dbReference type="Proteomes" id="UP000230423">
    <property type="component" value="Unassembled WGS sequence"/>
</dbReference>